<name>A0ABP7RH18_9SPHN</name>
<gene>
    <name evidence="2" type="ORF">GCM10022211_03440</name>
</gene>
<protein>
    <recommendedName>
        <fullName evidence="4">Lipoprotein</fullName>
    </recommendedName>
</protein>
<evidence type="ECO:0000256" key="1">
    <source>
        <dbReference type="SAM" id="Phobius"/>
    </source>
</evidence>
<reference evidence="3" key="1">
    <citation type="journal article" date="2019" name="Int. J. Syst. Evol. Microbiol.">
        <title>The Global Catalogue of Microorganisms (GCM) 10K type strain sequencing project: providing services to taxonomists for standard genome sequencing and annotation.</title>
        <authorList>
            <consortium name="The Broad Institute Genomics Platform"/>
            <consortium name="The Broad Institute Genome Sequencing Center for Infectious Disease"/>
            <person name="Wu L."/>
            <person name="Ma J."/>
        </authorList>
    </citation>
    <scope>NUCLEOTIDE SEQUENCE [LARGE SCALE GENOMIC DNA]</scope>
    <source>
        <strain evidence="3">JCM 16603</strain>
    </source>
</reference>
<comment type="caution">
    <text evidence="2">The sequence shown here is derived from an EMBL/GenBank/DDBJ whole genome shotgun (WGS) entry which is preliminary data.</text>
</comment>
<accession>A0ABP7RH18</accession>
<evidence type="ECO:0000313" key="3">
    <source>
        <dbReference type="Proteomes" id="UP001501310"/>
    </source>
</evidence>
<dbReference type="Proteomes" id="UP001501310">
    <property type="component" value="Unassembled WGS sequence"/>
</dbReference>
<keyword evidence="3" id="KW-1185">Reference proteome</keyword>
<dbReference type="PROSITE" id="PS51257">
    <property type="entry name" value="PROKAR_LIPOPROTEIN"/>
    <property type="match status" value="1"/>
</dbReference>
<organism evidence="2 3">
    <name type="scientific">Sphingomonas humi</name>
    <dbReference type="NCBI Taxonomy" id="335630"/>
    <lineage>
        <taxon>Bacteria</taxon>
        <taxon>Pseudomonadati</taxon>
        <taxon>Pseudomonadota</taxon>
        <taxon>Alphaproteobacteria</taxon>
        <taxon>Sphingomonadales</taxon>
        <taxon>Sphingomonadaceae</taxon>
        <taxon>Sphingomonas</taxon>
    </lineage>
</organism>
<sequence>MKPEFIALLAALVAVFSGCMTVLLAMHAKRKRAEQAASSTTDTAHKD</sequence>
<dbReference type="EMBL" id="BAAAZD010000001">
    <property type="protein sequence ID" value="GAA3997396.1"/>
    <property type="molecule type" value="Genomic_DNA"/>
</dbReference>
<evidence type="ECO:0008006" key="4">
    <source>
        <dbReference type="Google" id="ProtNLM"/>
    </source>
</evidence>
<keyword evidence="1" id="KW-0812">Transmembrane</keyword>
<keyword evidence="1" id="KW-1133">Transmembrane helix</keyword>
<feature type="transmembrane region" description="Helical" evidence="1">
    <location>
        <begin position="6"/>
        <end position="26"/>
    </location>
</feature>
<dbReference type="RefSeq" id="WP_344708433.1">
    <property type="nucleotide sequence ID" value="NZ_BAAAZD010000001.1"/>
</dbReference>
<keyword evidence="1" id="KW-0472">Membrane</keyword>
<evidence type="ECO:0000313" key="2">
    <source>
        <dbReference type="EMBL" id="GAA3997396.1"/>
    </source>
</evidence>
<proteinExistence type="predicted"/>